<dbReference type="RefSeq" id="WP_072015222.1">
    <property type="nucleotide sequence ID" value="NZ_BBMZ01000009.1"/>
</dbReference>
<dbReference type="AlphaFoldDB" id="A0A090VSS0"/>
<proteinExistence type="predicted"/>
<gene>
    <name evidence="1" type="ORF">EV102420_09_02400</name>
</gene>
<evidence type="ECO:0008006" key="3">
    <source>
        <dbReference type="Google" id="ProtNLM"/>
    </source>
</evidence>
<name>A0A090VSS0_PSEVU</name>
<dbReference type="Gene3D" id="2.60.200.60">
    <property type="match status" value="1"/>
</dbReference>
<dbReference type="InterPro" id="IPR008727">
    <property type="entry name" value="PAAR_motif"/>
</dbReference>
<dbReference type="Proteomes" id="UP000029462">
    <property type="component" value="Unassembled WGS sequence"/>
</dbReference>
<dbReference type="EMBL" id="BBMZ01000009">
    <property type="protein sequence ID" value="GAL58207.1"/>
    <property type="molecule type" value="Genomic_DNA"/>
</dbReference>
<dbReference type="OrthoDB" id="6860016at2"/>
<dbReference type="Pfam" id="PF05488">
    <property type="entry name" value="PAAR_motif"/>
    <property type="match status" value="1"/>
</dbReference>
<keyword evidence="2" id="KW-1185">Reference proteome</keyword>
<organism evidence="1 2">
    <name type="scientific">Pseudescherichia vulneris NBRC 102420</name>
    <dbReference type="NCBI Taxonomy" id="1115515"/>
    <lineage>
        <taxon>Bacteria</taxon>
        <taxon>Pseudomonadati</taxon>
        <taxon>Pseudomonadota</taxon>
        <taxon>Gammaproteobacteria</taxon>
        <taxon>Enterobacterales</taxon>
        <taxon>Enterobacteriaceae</taxon>
        <taxon>Pseudescherichia</taxon>
    </lineage>
</organism>
<protein>
    <recommendedName>
        <fullName evidence="3">PAAR domain-containing protein</fullName>
    </recommendedName>
</protein>
<dbReference type="STRING" id="1115515.EV102420_09_02400"/>
<reference evidence="1 2" key="1">
    <citation type="submission" date="2014-09" db="EMBL/GenBank/DDBJ databases">
        <title>Whole genome shotgun sequence of Escherichia vulneris NBRC 102420.</title>
        <authorList>
            <person name="Yoshida Y."/>
            <person name="Hosoyama A."/>
            <person name="Tsuchikane K."/>
            <person name="Ohji S."/>
            <person name="Ichikawa N."/>
            <person name="Kimura A."/>
            <person name="Yamazoe A."/>
            <person name="Ezaki T."/>
            <person name="Fujita N."/>
        </authorList>
    </citation>
    <scope>NUCLEOTIDE SEQUENCE [LARGE SCALE GENOMIC DNA]</scope>
    <source>
        <strain evidence="1 2">NBRC 102420</strain>
    </source>
</reference>
<comment type="caution">
    <text evidence="1">The sequence shown here is derived from an EMBL/GenBank/DDBJ whole genome shotgun (WGS) entry which is preliminary data.</text>
</comment>
<evidence type="ECO:0000313" key="2">
    <source>
        <dbReference type="Proteomes" id="UP000029462"/>
    </source>
</evidence>
<accession>A0A090VSS0</accession>
<evidence type="ECO:0000313" key="1">
    <source>
        <dbReference type="EMBL" id="GAL58207.1"/>
    </source>
</evidence>
<sequence length="88" mass="8853">MSKGFVLLGDKTTHGGQVISASSTMIVNGKKVALVGDKVSCPVAGHGINTIIEGSSEWSSDGKAIAVNGCRCECGCQLISSAPDCVIG</sequence>
<dbReference type="CDD" id="cd14744">
    <property type="entry name" value="PAAR_CT_2"/>
    <property type="match status" value="1"/>
</dbReference>
<dbReference type="eggNOG" id="COG4104">
    <property type="taxonomic scope" value="Bacteria"/>
</dbReference>